<protein>
    <recommendedName>
        <fullName evidence="2">Cyclin N-terminal domain-containing protein</fullName>
    </recommendedName>
</protein>
<evidence type="ECO:0000259" key="2">
    <source>
        <dbReference type="Pfam" id="PF00134"/>
    </source>
</evidence>
<dbReference type="GO" id="GO:0016538">
    <property type="term" value="F:cyclin-dependent protein serine/threonine kinase regulator activity"/>
    <property type="evidence" value="ECO:0007669"/>
    <property type="project" value="TreeGrafter"/>
</dbReference>
<dbReference type="Gene3D" id="1.10.472.10">
    <property type="entry name" value="Cyclin-like"/>
    <property type="match status" value="1"/>
</dbReference>
<dbReference type="EMBL" id="KN825003">
    <property type="protein sequence ID" value="KIK96116.1"/>
    <property type="molecule type" value="Genomic_DNA"/>
</dbReference>
<organism evidence="3 4">
    <name type="scientific">Paxillus rubicundulus Ve08.2h10</name>
    <dbReference type="NCBI Taxonomy" id="930991"/>
    <lineage>
        <taxon>Eukaryota</taxon>
        <taxon>Fungi</taxon>
        <taxon>Dikarya</taxon>
        <taxon>Basidiomycota</taxon>
        <taxon>Agaricomycotina</taxon>
        <taxon>Agaricomycetes</taxon>
        <taxon>Agaricomycetidae</taxon>
        <taxon>Boletales</taxon>
        <taxon>Paxilineae</taxon>
        <taxon>Paxillaceae</taxon>
        <taxon>Paxillus</taxon>
    </lineage>
</organism>
<feature type="region of interest" description="Disordered" evidence="1">
    <location>
        <begin position="57"/>
        <end position="83"/>
    </location>
</feature>
<dbReference type="InterPro" id="IPR036915">
    <property type="entry name" value="Cyclin-like_sf"/>
</dbReference>
<dbReference type="GO" id="GO:0005634">
    <property type="term" value="C:nucleus"/>
    <property type="evidence" value="ECO:0007669"/>
    <property type="project" value="TreeGrafter"/>
</dbReference>
<feature type="region of interest" description="Disordered" evidence="1">
    <location>
        <begin position="274"/>
        <end position="329"/>
    </location>
</feature>
<reference evidence="3 4" key="1">
    <citation type="submission" date="2014-04" db="EMBL/GenBank/DDBJ databases">
        <authorList>
            <consortium name="DOE Joint Genome Institute"/>
            <person name="Kuo A."/>
            <person name="Kohler A."/>
            <person name="Jargeat P."/>
            <person name="Nagy L.G."/>
            <person name="Floudas D."/>
            <person name="Copeland A."/>
            <person name="Barry K.W."/>
            <person name="Cichocki N."/>
            <person name="Veneault-Fourrey C."/>
            <person name="LaButti K."/>
            <person name="Lindquist E.A."/>
            <person name="Lipzen A."/>
            <person name="Lundell T."/>
            <person name="Morin E."/>
            <person name="Murat C."/>
            <person name="Sun H."/>
            <person name="Tunlid A."/>
            <person name="Henrissat B."/>
            <person name="Grigoriev I.V."/>
            <person name="Hibbett D.S."/>
            <person name="Martin F."/>
            <person name="Nordberg H.P."/>
            <person name="Cantor M.N."/>
            <person name="Hua S.X."/>
        </authorList>
    </citation>
    <scope>NUCLEOTIDE SEQUENCE [LARGE SCALE GENOMIC DNA]</scope>
    <source>
        <strain evidence="3 4">Ve08.2h10</strain>
    </source>
</reference>
<dbReference type="SUPFAM" id="SSF47954">
    <property type="entry name" value="Cyclin-like"/>
    <property type="match status" value="1"/>
</dbReference>
<dbReference type="HOGENOM" id="CLU_018149_2_0_1"/>
<evidence type="ECO:0000313" key="3">
    <source>
        <dbReference type="EMBL" id="KIK96116.1"/>
    </source>
</evidence>
<dbReference type="GO" id="GO:0000307">
    <property type="term" value="C:cyclin-dependent protein kinase holoenzyme complex"/>
    <property type="evidence" value="ECO:0007669"/>
    <property type="project" value="TreeGrafter"/>
</dbReference>
<evidence type="ECO:0000256" key="1">
    <source>
        <dbReference type="SAM" id="MobiDB-lite"/>
    </source>
</evidence>
<feature type="compositionally biased region" description="Polar residues" evidence="1">
    <location>
        <begin position="371"/>
        <end position="389"/>
    </location>
</feature>
<dbReference type="STRING" id="930991.A0A0D0DZP6"/>
<dbReference type="Pfam" id="PF00134">
    <property type="entry name" value="Cyclin_N"/>
    <property type="match status" value="1"/>
</dbReference>
<gene>
    <name evidence="3" type="ORF">PAXRUDRAFT_826306</name>
</gene>
<dbReference type="Proteomes" id="UP000054538">
    <property type="component" value="Unassembled WGS sequence"/>
</dbReference>
<dbReference type="OrthoDB" id="10250320at2759"/>
<sequence length="519" mass="56198">MSVDRRHPASLLPRSLHNPEFLDLMTRQKVSMDMVTYIALQAAQVIMVDDQPAAEAAVLPTPPHTPHKTASSDKHAQDVAPPSPQLPSLESFIIHLITKSNVQVPTLLTTLIYLHRLRSKLPVMAKGMPCTRHRVFLATLIVAAKYLNDSSPKNKHWAAYGSLFDLAEVNLMEKQLLFLLDYDLRFDEQEAIKHFAPFMPSRLHDLAAPQQQEARAAAVEKVTKAGKARAQAQMPPTPPYGNVPHLPMSTSSSIVSTVRGLAKRMSSNRLSALHNTASRQPPPPIAPSPLSSSHSSDSLSATDSEMGSLTEDTSSSFDSVSSSEDETDDEKKALFKKRFVLRPVPVHVYREGRKVSDTLSIMSAATIKPGDQSSPTSQENCSPVIPGSSSIRVVHRHGGGVPGKRASSYVYGISTAGPQPKPSDITGGSVRIKESVSMSANGFLSRMWSAATKIQDKEKNGDPVLPVQSTKASIAPPAVSIVEPAEHHPQGQGSSAFRRLVHSRSGIFRAAGNQNTLEV</sequence>
<feature type="domain" description="Cyclin N-terminal" evidence="2">
    <location>
        <begin position="89"/>
        <end position="185"/>
    </location>
</feature>
<evidence type="ECO:0000313" key="4">
    <source>
        <dbReference type="Proteomes" id="UP000054538"/>
    </source>
</evidence>
<dbReference type="PANTHER" id="PTHR15615">
    <property type="match status" value="1"/>
</dbReference>
<dbReference type="InterPro" id="IPR006671">
    <property type="entry name" value="Cyclin_N"/>
</dbReference>
<name>A0A0D0DZP6_9AGAM</name>
<proteinExistence type="predicted"/>
<dbReference type="InterPro" id="IPR013922">
    <property type="entry name" value="Cyclin_PHO80-like"/>
</dbReference>
<dbReference type="GO" id="GO:0019901">
    <property type="term" value="F:protein kinase binding"/>
    <property type="evidence" value="ECO:0007669"/>
    <property type="project" value="InterPro"/>
</dbReference>
<feature type="region of interest" description="Disordered" evidence="1">
    <location>
        <begin position="367"/>
        <end position="389"/>
    </location>
</feature>
<feature type="compositionally biased region" description="Low complexity" evidence="1">
    <location>
        <begin position="288"/>
        <end position="322"/>
    </location>
</feature>
<dbReference type="CDD" id="cd20557">
    <property type="entry name" value="CYCLIN_ScPCL1-like"/>
    <property type="match status" value="1"/>
</dbReference>
<keyword evidence="4" id="KW-1185">Reference proteome</keyword>
<dbReference type="AlphaFoldDB" id="A0A0D0DZP6"/>
<reference evidence="4" key="2">
    <citation type="submission" date="2015-01" db="EMBL/GenBank/DDBJ databases">
        <title>Evolutionary Origins and Diversification of the Mycorrhizal Mutualists.</title>
        <authorList>
            <consortium name="DOE Joint Genome Institute"/>
            <consortium name="Mycorrhizal Genomics Consortium"/>
            <person name="Kohler A."/>
            <person name="Kuo A."/>
            <person name="Nagy L.G."/>
            <person name="Floudas D."/>
            <person name="Copeland A."/>
            <person name="Barry K.W."/>
            <person name="Cichocki N."/>
            <person name="Veneault-Fourrey C."/>
            <person name="LaButti K."/>
            <person name="Lindquist E.A."/>
            <person name="Lipzen A."/>
            <person name="Lundell T."/>
            <person name="Morin E."/>
            <person name="Murat C."/>
            <person name="Riley R."/>
            <person name="Ohm R."/>
            <person name="Sun H."/>
            <person name="Tunlid A."/>
            <person name="Henrissat B."/>
            <person name="Grigoriev I.V."/>
            <person name="Hibbett D.S."/>
            <person name="Martin F."/>
        </authorList>
    </citation>
    <scope>NUCLEOTIDE SEQUENCE [LARGE SCALE GENOMIC DNA]</scope>
    <source>
        <strain evidence="4">Ve08.2h10</strain>
    </source>
</reference>
<dbReference type="InParanoid" id="A0A0D0DZP6"/>
<feature type="region of interest" description="Disordered" evidence="1">
    <location>
        <begin position="219"/>
        <end position="248"/>
    </location>
</feature>
<accession>A0A0D0DZP6</accession>
<dbReference type="PANTHER" id="PTHR15615:SF10">
    <property type="entry name" value="PHO85 CYCLIN-2-RELATED"/>
    <property type="match status" value="1"/>
</dbReference>